<dbReference type="EMBL" id="FOCO01000020">
    <property type="protein sequence ID" value="SEN67969.1"/>
    <property type="molecule type" value="Genomic_DNA"/>
</dbReference>
<name>A0A1H8II66_9RHOB</name>
<dbReference type="InterPro" id="IPR033767">
    <property type="entry name" value="Tail_Gp11"/>
</dbReference>
<keyword evidence="2" id="KW-1185">Reference proteome</keyword>
<dbReference type="AlphaFoldDB" id="A0A1H8II66"/>
<evidence type="ECO:0000313" key="2">
    <source>
        <dbReference type="Proteomes" id="UP000183002"/>
    </source>
</evidence>
<protein>
    <recommendedName>
        <fullName evidence="3">Tail tubular protein A</fullName>
    </recommendedName>
</protein>
<dbReference type="RefSeq" id="WP_050519953.1">
    <property type="nucleotide sequence ID" value="NZ_FOCO01000020.1"/>
</dbReference>
<dbReference type="Pfam" id="PF17212">
    <property type="entry name" value="Tube"/>
    <property type="match status" value="1"/>
</dbReference>
<dbReference type="Proteomes" id="UP000183002">
    <property type="component" value="Unassembled WGS sequence"/>
</dbReference>
<reference evidence="1 2" key="1">
    <citation type="submission" date="2016-10" db="EMBL/GenBank/DDBJ databases">
        <authorList>
            <person name="de Groot N.N."/>
        </authorList>
    </citation>
    <scope>NUCLEOTIDE SEQUENCE [LARGE SCALE GENOMIC DNA]</scope>
    <source>
        <strain evidence="1 2">CGMCC 1.10836</strain>
    </source>
</reference>
<evidence type="ECO:0000313" key="1">
    <source>
        <dbReference type="EMBL" id="SEN67969.1"/>
    </source>
</evidence>
<dbReference type="STRING" id="1077947.SAMN05216227_102045"/>
<sequence>MLTELEIVNDMLAATGTAAVSTANTSHPAYKKAYNKLVKEARVMQGKGWWFNRSVRMYRPNVAGEVILPSTTLNADPTNTNLKYVVRGGKLYSMSSGSHVIGHEVEVDVIEFVPIADMPPTAQAYLQAHAVYMFYLDENGGEPKLSSYLRLVQDSRAAIMRDQLQNSDVNFFKGASYKSFARPQTMRRLLK</sequence>
<gene>
    <name evidence="1" type="ORF">SAMN05216227_102045</name>
</gene>
<accession>A0A1H8II66</accession>
<evidence type="ECO:0008006" key="3">
    <source>
        <dbReference type="Google" id="ProtNLM"/>
    </source>
</evidence>
<proteinExistence type="predicted"/>
<organism evidence="1 2">
    <name type="scientific">Pseudorhodobacter antarcticus</name>
    <dbReference type="NCBI Taxonomy" id="1077947"/>
    <lineage>
        <taxon>Bacteria</taxon>
        <taxon>Pseudomonadati</taxon>
        <taxon>Pseudomonadota</taxon>
        <taxon>Alphaproteobacteria</taxon>
        <taxon>Rhodobacterales</taxon>
        <taxon>Paracoccaceae</taxon>
        <taxon>Pseudorhodobacter</taxon>
    </lineage>
</organism>